<dbReference type="SUPFAM" id="SSF51161">
    <property type="entry name" value="Trimeric LpxA-like enzymes"/>
    <property type="match status" value="1"/>
</dbReference>
<dbReference type="GO" id="GO:0007052">
    <property type="term" value="P:mitotic spindle organization"/>
    <property type="evidence" value="ECO:0007669"/>
    <property type="project" value="TreeGrafter"/>
</dbReference>
<comment type="caution">
    <text evidence="7">The sequence shown here is derived from an EMBL/GenBank/DDBJ whole genome shotgun (WGS) entry which is preliminary data.</text>
</comment>
<dbReference type="Gene3D" id="2.160.10.10">
    <property type="entry name" value="Hexapeptide repeat proteins"/>
    <property type="match status" value="1"/>
</dbReference>
<comment type="subcellular location">
    <subcellularLocation>
        <location evidence="1">Cytoplasm</location>
        <location evidence="1">Cytoskeleton</location>
    </subcellularLocation>
</comment>
<dbReference type="GO" id="GO:0070840">
    <property type="term" value="F:dynein complex binding"/>
    <property type="evidence" value="ECO:0007669"/>
    <property type="project" value="TreeGrafter"/>
</dbReference>
<sequence>MPEKVSISSTSLVCSSVNIVGEVTIGPGCVIQPKASIIAEGGPINIGSNNIISEQVTICNKKVSGKVMNIGNGNVFESRSSIECMGIGHNNVIQTAASVIGSFELGNNCVIGVRNRVNHDIEDGTVVFGDNDSKRARKDDIQTHVSTLNTHLEYLRDLL</sequence>
<evidence type="ECO:0000256" key="5">
    <source>
        <dbReference type="ARBA" id="ARBA00023212"/>
    </source>
</evidence>
<accession>A0A2T9XZE3</accession>
<reference evidence="7 8" key="1">
    <citation type="journal article" date="2018" name="MBio">
        <title>Comparative Genomics Reveals the Core Gene Toolbox for the Fungus-Insect Symbiosis.</title>
        <authorList>
            <person name="Wang Y."/>
            <person name="Stata M."/>
            <person name="Wang W."/>
            <person name="Stajich J.E."/>
            <person name="White M.M."/>
            <person name="Moncalvo J.M."/>
        </authorList>
    </citation>
    <scope>NUCLEOTIDE SEQUENCE [LARGE SCALE GENOMIC DNA]</scope>
    <source>
        <strain evidence="7 8">AUS-77-4</strain>
    </source>
</reference>
<evidence type="ECO:0000256" key="1">
    <source>
        <dbReference type="ARBA" id="ARBA00004245"/>
    </source>
</evidence>
<protein>
    <recommendedName>
        <fullName evidence="3">Dynactin subunit 6</fullName>
    </recommendedName>
</protein>
<evidence type="ECO:0000313" key="8">
    <source>
        <dbReference type="Proteomes" id="UP000245699"/>
    </source>
</evidence>
<dbReference type="OrthoDB" id="2355at2759"/>
<proteinExistence type="inferred from homology"/>
<dbReference type="AlphaFoldDB" id="A0A2T9XZE3"/>
<dbReference type="EMBL" id="MBFT01001082">
    <property type="protein sequence ID" value="PVU85462.1"/>
    <property type="molecule type" value="Genomic_DNA"/>
</dbReference>
<evidence type="ECO:0000313" key="7">
    <source>
        <dbReference type="EMBL" id="PVU85462.1"/>
    </source>
</evidence>
<dbReference type="InterPro" id="IPR027777">
    <property type="entry name" value="DCTN6"/>
</dbReference>
<dbReference type="PANTHER" id="PTHR13072:SF0">
    <property type="entry name" value="DYNACTIN SUBUNIT 6"/>
    <property type="match status" value="1"/>
</dbReference>
<evidence type="ECO:0000256" key="2">
    <source>
        <dbReference type="ARBA" id="ARBA00007719"/>
    </source>
</evidence>
<gene>
    <name evidence="7" type="ORF">BB559_006996</name>
</gene>
<keyword evidence="8" id="KW-1185">Reference proteome</keyword>
<dbReference type="Proteomes" id="UP000245699">
    <property type="component" value="Unassembled WGS sequence"/>
</dbReference>
<keyword evidence="4" id="KW-0963">Cytoplasm</keyword>
<dbReference type="GO" id="GO:0005869">
    <property type="term" value="C:dynactin complex"/>
    <property type="evidence" value="ECO:0007669"/>
    <property type="project" value="InterPro"/>
</dbReference>
<organism evidence="7 8">
    <name type="scientific">Furculomyces boomerangus</name>
    <dbReference type="NCBI Taxonomy" id="61424"/>
    <lineage>
        <taxon>Eukaryota</taxon>
        <taxon>Fungi</taxon>
        <taxon>Fungi incertae sedis</taxon>
        <taxon>Zoopagomycota</taxon>
        <taxon>Kickxellomycotina</taxon>
        <taxon>Harpellomycetes</taxon>
        <taxon>Harpellales</taxon>
        <taxon>Harpellaceae</taxon>
        <taxon>Furculomyces</taxon>
    </lineage>
</organism>
<dbReference type="STRING" id="61424.A0A2T9XZE3"/>
<evidence type="ECO:0000256" key="6">
    <source>
        <dbReference type="ARBA" id="ARBA00034687"/>
    </source>
</evidence>
<dbReference type="PANTHER" id="PTHR13072">
    <property type="entry name" value="DYNACTIN 6"/>
    <property type="match status" value="1"/>
</dbReference>
<comment type="function">
    <text evidence="6">Part of the dynactin complex that activates the molecular motor dynein for ultra-processive transport along microtubules.</text>
</comment>
<name>A0A2T9XZE3_9FUNG</name>
<evidence type="ECO:0000256" key="3">
    <source>
        <dbReference type="ARBA" id="ARBA00016573"/>
    </source>
</evidence>
<keyword evidence="5" id="KW-0206">Cytoskeleton</keyword>
<evidence type="ECO:0000256" key="4">
    <source>
        <dbReference type="ARBA" id="ARBA00022490"/>
    </source>
</evidence>
<comment type="similarity">
    <text evidence="2">Belongs to the dynactin subunits 5/6 family. Dynactin subunit 6 subfamily.</text>
</comment>
<dbReference type="InterPro" id="IPR011004">
    <property type="entry name" value="Trimer_LpxA-like_sf"/>
</dbReference>